<organism evidence="1 2">
    <name type="scientific">Adhaeribacter swui</name>
    <dbReference type="NCBI Taxonomy" id="2086471"/>
    <lineage>
        <taxon>Bacteria</taxon>
        <taxon>Pseudomonadati</taxon>
        <taxon>Bacteroidota</taxon>
        <taxon>Cytophagia</taxon>
        <taxon>Cytophagales</taxon>
        <taxon>Hymenobacteraceae</taxon>
        <taxon>Adhaeribacter</taxon>
    </lineage>
</organism>
<keyword evidence="2" id="KW-1185">Reference proteome</keyword>
<evidence type="ECO:0000313" key="1">
    <source>
        <dbReference type="EMBL" id="QNF35534.1"/>
    </source>
</evidence>
<dbReference type="EMBL" id="CP055156">
    <property type="protein sequence ID" value="QNF35534.1"/>
    <property type="molecule type" value="Genomic_DNA"/>
</dbReference>
<proteinExistence type="predicted"/>
<reference evidence="1 2" key="1">
    <citation type="journal article" date="2018" name="Int. J. Syst. Evol. Microbiol.">
        <title>Adhaeribacter swui sp. nov., isolated from wet mud.</title>
        <authorList>
            <person name="Kim D.U."/>
            <person name="Kim K.W."/>
            <person name="Kang M.S."/>
            <person name="Kim J.Y."/>
            <person name="Jang J.H."/>
            <person name="Kim M.K."/>
        </authorList>
    </citation>
    <scope>NUCLEOTIDE SEQUENCE [LARGE SCALE GENOMIC DNA]</scope>
    <source>
        <strain evidence="1 2">KCTC 52873</strain>
    </source>
</reference>
<accession>A0A7G7GEF0</accession>
<protein>
    <submittedName>
        <fullName evidence="1">Uncharacterized protein</fullName>
    </submittedName>
</protein>
<dbReference type="Proteomes" id="UP000515237">
    <property type="component" value="Chromosome"/>
</dbReference>
<dbReference type="KEGG" id="aswu:HUW51_23540"/>
<name>A0A7G7GEF0_9BACT</name>
<gene>
    <name evidence="1" type="ORF">HUW51_23540</name>
</gene>
<dbReference type="AlphaFoldDB" id="A0A7G7GEF0"/>
<dbReference type="RefSeq" id="WP_185272025.1">
    <property type="nucleotide sequence ID" value="NZ_CP055156.1"/>
</dbReference>
<evidence type="ECO:0000313" key="2">
    <source>
        <dbReference type="Proteomes" id="UP000515237"/>
    </source>
</evidence>
<sequence>MRRQIPAHFFNFLKICHYQTVFMVYSAEIRWFFNNLTEVNALEKWFNSRNLFFAGNWDRADIYLWQPGLEKLGIKIREGKVEVKVLLADKGEWPLAAENSGLANDWVKYSFGLQESDEENKKLLQQFSSATLKTENDLWVRVDKERLLQKYAINLAEKHIQPIAPDAWPEEGCGVELTKVKINEQTYYTFGLEAFSKSHQESGNLRFVLNMLLPEIPGQNLKAQQSYSYPSFLNKLYTDKGRSD</sequence>